<keyword evidence="11" id="KW-1185">Reference proteome</keyword>
<feature type="transmembrane region" description="Helical" evidence="8">
    <location>
        <begin position="229"/>
        <end position="247"/>
    </location>
</feature>
<evidence type="ECO:0000256" key="8">
    <source>
        <dbReference type="SAM" id="Phobius"/>
    </source>
</evidence>
<evidence type="ECO:0000256" key="5">
    <source>
        <dbReference type="ARBA" id="ARBA00022989"/>
    </source>
</evidence>
<gene>
    <name evidence="10" type="ORF">GCM10011352_12230</name>
</gene>
<dbReference type="RefSeq" id="WP_188746332.1">
    <property type="nucleotide sequence ID" value="NZ_BMIJ01000002.1"/>
</dbReference>
<reference evidence="11" key="1">
    <citation type="journal article" date="2019" name="Int. J. Syst. Evol. Microbiol.">
        <title>The Global Catalogue of Microorganisms (GCM) 10K type strain sequencing project: providing services to taxonomists for standard genome sequencing and annotation.</title>
        <authorList>
            <consortium name="The Broad Institute Genomics Platform"/>
            <consortium name="The Broad Institute Genome Sequencing Center for Infectious Disease"/>
            <person name="Wu L."/>
            <person name="Ma J."/>
        </authorList>
    </citation>
    <scope>NUCLEOTIDE SEQUENCE [LARGE SCALE GENOMIC DNA]</scope>
    <source>
        <strain evidence="11">CGMCC 1.15341</strain>
    </source>
</reference>
<organism evidence="10 11">
    <name type="scientific">Marinobacterium zhoushanense</name>
    <dbReference type="NCBI Taxonomy" id="1679163"/>
    <lineage>
        <taxon>Bacteria</taxon>
        <taxon>Pseudomonadati</taxon>
        <taxon>Pseudomonadota</taxon>
        <taxon>Gammaproteobacteria</taxon>
        <taxon>Oceanospirillales</taxon>
        <taxon>Oceanospirillaceae</taxon>
        <taxon>Marinobacterium</taxon>
    </lineage>
</organism>
<dbReference type="Proteomes" id="UP000629025">
    <property type="component" value="Unassembled WGS sequence"/>
</dbReference>
<name>A0ABQ1KA90_9GAMM</name>
<keyword evidence="7 8" id="KW-0472">Membrane</keyword>
<dbReference type="InterPro" id="IPR002326">
    <property type="entry name" value="Cyt_c1"/>
</dbReference>
<evidence type="ECO:0000256" key="6">
    <source>
        <dbReference type="ARBA" id="ARBA00023004"/>
    </source>
</evidence>
<evidence type="ECO:0000313" key="11">
    <source>
        <dbReference type="Proteomes" id="UP000629025"/>
    </source>
</evidence>
<keyword evidence="6" id="KW-0408">Iron</keyword>
<dbReference type="PANTHER" id="PTHR10266:SF3">
    <property type="entry name" value="CYTOCHROME C1, HEME PROTEIN, MITOCHONDRIAL"/>
    <property type="match status" value="1"/>
</dbReference>
<dbReference type="SUPFAM" id="SSF46626">
    <property type="entry name" value="Cytochrome c"/>
    <property type="match status" value="1"/>
</dbReference>
<evidence type="ECO:0000256" key="3">
    <source>
        <dbReference type="ARBA" id="ARBA00022692"/>
    </source>
</evidence>
<dbReference type="EMBL" id="BMIJ01000002">
    <property type="protein sequence ID" value="GGB87823.1"/>
    <property type="molecule type" value="Genomic_DNA"/>
</dbReference>
<feature type="signal peptide" evidence="9">
    <location>
        <begin position="1"/>
        <end position="19"/>
    </location>
</feature>
<dbReference type="Pfam" id="PF02167">
    <property type="entry name" value="Cytochrom_C1"/>
    <property type="match status" value="1"/>
</dbReference>
<keyword evidence="3 8" id="KW-0812">Transmembrane</keyword>
<feature type="chain" id="PRO_5046297784" evidence="9">
    <location>
        <begin position="20"/>
        <end position="256"/>
    </location>
</feature>
<comment type="subcellular location">
    <subcellularLocation>
        <location evidence="1">Membrane</location>
    </subcellularLocation>
</comment>
<keyword evidence="2" id="KW-0349">Heme</keyword>
<protein>
    <submittedName>
        <fullName evidence="10">Cytochrome c1</fullName>
    </submittedName>
</protein>
<keyword evidence="9" id="KW-0732">Signal</keyword>
<evidence type="ECO:0000256" key="9">
    <source>
        <dbReference type="SAM" id="SignalP"/>
    </source>
</evidence>
<dbReference type="Gene3D" id="1.10.760.10">
    <property type="entry name" value="Cytochrome c-like domain"/>
    <property type="match status" value="1"/>
</dbReference>
<keyword evidence="5 8" id="KW-1133">Transmembrane helix</keyword>
<evidence type="ECO:0000256" key="2">
    <source>
        <dbReference type="ARBA" id="ARBA00022617"/>
    </source>
</evidence>
<evidence type="ECO:0000256" key="7">
    <source>
        <dbReference type="ARBA" id="ARBA00023136"/>
    </source>
</evidence>
<dbReference type="InterPro" id="IPR036909">
    <property type="entry name" value="Cyt_c-like_dom_sf"/>
</dbReference>
<evidence type="ECO:0000256" key="1">
    <source>
        <dbReference type="ARBA" id="ARBA00004370"/>
    </source>
</evidence>
<evidence type="ECO:0000256" key="4">
    <source>
        <dbReference type="ARBA" id="ARBA00022723"/>
    </source>
</evidence>
<keyword evidence="4" id="KW-0479">Metal-binding</keyword>
<comment type="caution">
    <text evidence="10">The sequence shown here is derived from an EMBL/GenBank/DDBJ whole genome shotgun (WGS) entry which is preliminary data.</text>
</comment>
<proteinExistence type="predicted"/>
<sequence>MKKYLIALMMVLAPVTASAAGGAAVPLDSFEVDLTNKASLQRGMANFVNRCLGCHTAQYQRFERAATDLEIPNELVEQYLIFDENKKIGEHMTNAMPAAEAKVWFGNPPPDLTLEARLRGPDWVYTYLRSFYKDESRPWGVNNAVFPDVGMPNVLENLQGTVINHCTPAELHSEHGKIDPLTGEEIGGCMSIEPKSGSMSEEEFDQYVYDLVNFMAYMGEPSKMVSGKIGTYVLIFLVILFVFAFALKKEYWKDVH</sequence>
<evidence type="ECO:0000313" key="10">
    <source>
        <dbReference type="EMBL" id="GGB87823.1"/>
    </source>
</evidence>
<accession>A0ABQ1KA90</accession>
<dbReference type="PANTHER" id="PTHR10266">
    <property type="entry name" value="CYTOCHROME C1"/>
    <property type="match status" value="1"/>
</dbReference>